<dbReference type="AlphaFoldDB" id="H0QUX4"/>
<keyword evidence="5" id="KW-1185">Reference proteome</keyword>
<gene>
    <name evidence="4" type="ORF">GOEFS_008_00340</name>
</gene>
<dbReference type="InterPro" id="IPR050187">
    <property type="entry name" value="Lipid_Phosphate_FormReg"/>
</dbReference>
<dbReference type="InterPro" id="IPR017438">
    <property type="entry name" value="ATP-NAD_kinase_N"/>
</dbReference>
<evidence type="ECO:0000256" key="1">
    <source>
        <dbReference type="ARBA" id="ARBA00001946"/>
    </source>
</evidence>
<evidence type="ECO:0000313" key="5">
    <source>
        <dbReference type="Proteomes" id="UP000035034"/>
    </source>
</evidence>
<organism evidence="4 5">
    <name type="scientific">Gordonia effusa NBRC 100432</name>
    <dbReference type="NCBI Taxonomy" id="1077974"/>
    <lineage>
        <taxon>Bacteria</taxon>
        <taxon>Bacillati</taxon>
        <taxon>Actinomycetota</taxon>
        <taxon>Actinomycetes</taxon>
        <taxon>Mycobacteriales</taxon>
        <taxon>Gordoniaceae</taxon>
        <taxon>Gordonia</taxon>
    </lineage>
</organism>
<dbReference type="STRING" id="1077974.GOEFS_008_00340"/>
<dbReference type="PROSITE" id="PS50146">
    <property type="entry name" value="DAGK"/>
    <property type="match status" value="1"/>
</dbReference>
<comment type="similarity">
    <text evidence="2">Belongs to the diacylglycerol/lipid kinase family.</text>
</comment>
<accession>H0QUX4</accession>
<evidence type="ECO:0000259" key="3">
    <source>
        <dbReference type="PROSITE" id="PS50146"/>
    </source>
</evidence>
<dbReference type="PANTHER" id="PTHR12358">
    <property type="entry name" value="SPHINGOSINE KINASE"/>
    <property type="match status" value="1"/>
</dbReference>
<sequence length="368" mass="39639">MIVGRVALRRFILHASQGIARSAGAARGAFSPATIMRLGPRPHILGAVRAMLIVNPFATSTTPAGRDALVNTLNSRFELIVEQTTHRGHAGELATRARAEECDVIIVHGGDGSVNEVVNGVLGAPDRSDSTTADDLPSVGVIPGGSANVFARALGIERDPLRATGQLIDLLATGKRRAVNLGHTDDRWFIFNCGMGVDAMVVREMERKRNAGKAATPNRYLRTTVATFIRHRADAARFDVEVRPHATSDGSAPTVHLPDVAFGFVSNASPWTYLGGREIRTNPDTDFHNGLGIFASTSMGFLRNVPLAYRLLANVAPKAGHLYRNDDVSEVIFTAPQPLDVQMDGDYIGTHQHLKFGYRKAALQIVAP</sequence>
<dbReference type="SMART" id="SM00046">
    <property type="entry name" value="DAGKc"/>
    <property type="match status" value="1"/>
</dbReference>
<dbReference type="InterPro" id="IPR001206">
    <property type="entry name" value="Diacylglycerol_kinase_cat_dom"/>
</dbReference>
<proteinExistence type="inferred from homology"/>
<comment type="caution">
    <text evidence="4">The sequence shown here is derived from an EMBL/GenBank/DDBJ whole genome shotgun (WGS) entry which is preliminary data.</text>
</comment>
<dbReference type="Proteomes" id="UP000035034">
    <property type="component" value="Unassembled WGS sequence"/>
</dbReference>
<comment type="cofactor">
    <cofactor evidence="1">
        <name>Mg(2+)</name>
        <dbReference type="ChEBI" id="CHEBI:18420"/>
    </cofactor>
</comment>
<evidence type="ECO:0000313" key="4">
    <source>
        <dbReference type="EMBL" id="GAB16625.1"/>
    </source>
</evidence>
<evidence type="ECO:0000256" key="2">
    <source>
        <dbReference type="ARBA" id="ARBA00005983"/>
    </source>
</evidence>
<dbReference type="SUPFAM" id="SSF111331">
    <property type="entry name" value="NAD kinase/diacylglycerol kinase-like"/>
    <property type="match status" value="1"/>
</dbReference>
<dbReference type="PANTHER" id="PTHR12358:SF106">
    <property type="entry name" value="LIPID KINASE YEGS"/>
    <property type="match status" value="1"/>
</dbReference>
<dbReference type="Pfam" id="PF00781">
    <property type="entry name" value="DAGK_cat"/>
    <property type="match status" value="1"/>
</dbReference>
<dbReference type="GO" id="GO:0004143">
    <property type="term" value="F:ATP-dependent diacylglycerol kinase activity"/>
    <property type="evidence" value="ECO:0007669"/>
    <property type="project" value="TreeGrafter"/>
</dbReference>
<protein>
    <recommendedName>
        <fullName evidence="3">DAGKc domain-containing protein</fullName>
    </recommendedName>
</protein>
<feature type="domain" description="DAGKc" evidence="3">
    <location>
        <begin position="45"/>
        <end position="188"/>
    </location>
</feature>
<dbReference type="eggNOG" id="COG1597">
    <property type="taxonomic scope" value="Bacteria"/>
</dbReference>
<dbReference type="Gene3D" id="2.60.200.40">
    <property type="match status" value="1"/>
</dbReference>
<reference evidence="4 5" key="1">
    <citation type="submission" date="2011-12" db="EMBL/GenBank/DDBJ databases">
        <title>Whole genome shotgun sequence of Gordonia effusa NBRC 100432.</title>
        <authorList>
            <person name="Yoshida I."/>
            <person name="Takarada H."/>
            <person name="Hosoyama A."/>
            <person name="Tsuchikane K."/>
            <person name="Katsumata H."/>
            <person name="Yamazaki S."/>
            <person name="Fujita N."/>
        </authorList>
    </citation>
    <scope>NUCLEOTIDE SEQUENCE [LARGE SCALE GENOMIC DNA]</scope>
    <source>
        <strain evidence="4 5">NBRC 100432</strain>
    </source>
</reference>
<name>H0QUX4_9ACTN</name>
<dbReference type="EMBL" id="BAEH01000008">
    <property type="protein sequence ID" value="GAB16625.1"/>
    <property type="molecule type" value="Genomic_DNA"/>
</dbReference>
<dbReference type="GO" id="GO:0005886">
    <property type="term" value="C:plasma membrane"/>
    <property type="evidence" value="ECO:0007669"/>
    <property type="project" value="TreeGrafter"/>
</dbReference>
<dbReference type="Gene3D" id="3.40.50.10330">
    <property type="entry name" value="Probable inorganic polyphosphate/atp-NAD kinase, domain 1"/>
    <property type="match status" value="1"/>
</dbReference>
<dbReference type="InterPro" id="IPR016064">
    <property type="entry name" value="NAD/diacylglycerol_kinase_sf"/>
</dbReference>